<evidence type="ECO:0000256" key="1">
    <source>
        <dbReference type="SAM" id="MobiDB-lite"/>
    </source>
</evidence>
<accession>A0ABX0ZG38</accession>
<keyword evidence="3" id="KW-1185">Reference proteome</keyword>
<dbReference type="EMBL" id="JAATEJ010000001">
    <property type="protein sequence ID" value="NJP42261.1"/>
    <property type="molecule type" value="Genomic_DNA"/>
</dbReference>
<protein>
    <recommendedName>
        <fullName evidence="4">Secreted protein</fullName>
    </recommendedName>
</protein>
<organism evidence="2 3">
    <name type="scientific">Actinacidiphila epipremni</name>
    <dbReference type="NCBI Taxonomy" id="2053013"/>
    <lineage>
        <taxon>Bacteria</taxon>
        <taxon>Bacillati</taxon>
        <taxon>Actinomycetota</taxon>
        <taxon>Actinomycetes</taxon>
        <taxon>Kitasatosporales</taxon>
        <taxon>Streptomycetaceae</taxon>
        <taxon>Actinacidiphila</taxon>
    </lineage>
</organism>
<sequence>MDLGAVGTAVATVLGGAAAWRQSRRSSFTTITRRLDAELRHEREQRRLLAQAYVDLLRWARAVDPGPAGPPPEPPDDLELLPWR</sequence>
<evidence type="ECO:0000313" key="3">
    <source>
        <dbReference type="Proteomes" id="UP000734511"/>
    </source>
</evidence>
<evidence type="ECO:0000313" key="2">
    <source>
        <dbReference type="EMBL" id="NJP42261.1"/>
    </source>
</evidence>
<name>A0ABX0ZG38_9ACTN</name>
<evidence type="ECO:0008006" key="4">
    <source>
        <dbReference type="Google" id="ProtNLM"/>
    </source>
</evidence>
<dbReference type="Proteomes" id="UP000734511">
    <property type="component" value="Unassembled WGS sequence"/>
</dbReference>
<feature type="region of interest" description="Disordered" evidence="1">
    <location>
        <begin position="63"/>
        <end position="84"/>
    </location>
</feature>
<reference evidence="2 3" key="1">
    <citation type="submission" date="2020-03" db="EMBL/GenBank/DDBJ databases">
        <title>WGS of actinomycetes isolated from Thailand.</title>
        <authorList>
            <person name="Thawai C."/>
        </authorList>
    </citation>
    <scope>NUCLEOTIDE SEQUENCE [LARGE SCALE GENOMIC DNA]</scope>
    <source>
        <strain evidence="2 3">PRB2-1</strain>
    </source>
</reference>
<gene>
    <name evidence="2" type="ORF">HCN08_02350</name>
</gene>
<comment type="caution">
    <text evidence="2">The sequence shown here is derived from an EMBL/GenBank/DDBJ whole genome shotgun (WGS) entry which is preliminary data.</text>
</comment>
<feature type="compositionally biased region" description="Acidic residues" evidence="1">
    <location>
        <begin position="74"/>
        <end position="84"/>
    </location>
</feature>
<proteinExistence type="predicted"/>